<dbReference type="InterPro" id="IPR003362">
    <property type="entry name" value="Bact_transf"/>
</dbReference>
<dbReference type="InterPro" id="IPR017475">
    <property type="entry name" value="EPS_sugar_tfrase"/>
</dbReference>
<dbReference type="InterPro" id="IPR017473">
    <property type="entry name" value="Undecaprenyl-P_gluc_Ptfrase"/>
</dbReference>
<dbReference type="Pfam" id="PF02397">
    <property type="entry name" value="Bac_transf"/>
    <property type="match status" value="1"/>
</dbReference>
<feature type="transmembrane region" description="Helical" evidence="7">
    <location>
        <begin position="48"/>
        <end position="68"/>
    </location>
</feature>
<evidence type="ECO:0000256" key="4">
    <source>
        <dbReference type="ARBA" id="ARBA00022692"/>
    </source>
</evidence>
<keyword evidence="10" id="KW-1185">Reference proteome</keyword>
<dbReference type="Proteomes" id="UP001596084">
    <property type="component" value="Unassembled WGS sequence"/>
</dbReference>
<name>A0ABW0Q7D8_9BURK</name>
<feature type="domain" description="Bacterial sugar transferase" evidence="8">
    <location>
        <begin position="264"/>
        <end position="448"/>
    </location>
</feature>
<comment type="similarity">
    <text evidence="2">Belongs to the bacterial sugar transferase family.</text>
</comment>
<accession>A0ABW0Q7D8</accession>
<dbReference type="EMBL" id="JBHSMX010000010">
    <property type="protein sequence ID" value="MFC5520219.1"/>
    <property type="molecule type" value="Genomic_DNA"/>
</dbReference>
<evidence type="ECO:0000256" key="6">
    <source>
        <dbReference type="ARBA" id="ARBA00023136"/>
    </source>
</evidence>
<keyword evidence="4 7" id="KW-0812">Transmembrane</keyword>
<comment type="subcellular location">
    <subcellularLocation>
        <location evidence="1">Membrane</location>
        <topology evidence="1">Multi-pass membrane protein</topology>
    </subcellularLocation>
</comment>
<feature type="transmembrane region" description="Helical" evidence="7">
    <location>
        <begin position="80"/>
        <end position="100"/>
    </location>
</feature>
<keyword evidence="6 7" id="KW-0472">Membrane</keyword>
<feature type="transmembrane region" description="Helical" evidence="7">
    <location>
        <begin position="12"/>
        <end position="36"/>
    </location>
</feature>
<protein>
    <submittedName>
        <fullName evidence="9">Undecaprenyl-phosphate glucose phosphotransferase</fullName>
        <ecNumber evidence="9">2.7.8.31</ecNumber>
    </submittedName>
</protein>
<organism evidence="9 10">
    <name type="scientific">Polaromonas jejuensis</name>
    <dbReference type="NCBI Taxonomy" id="457502"/>
    <lineage>
        <taxon>Bacteria</taxon>
        <taxon>Pseudomonadati</taxon>
        <taxon>Pseudomonadota</taxon>
        <taxon>Betaproteobacteria</taxon>
        <taxon>Burkholderiales</taxon>
        <taxon>Comamonadaceae</taxon>
        <taxon>Polaromonas</taxon>
    </lineage>
</organism>
<evidence type="ECO:0000259" key="8">
    <source>
        <dbReference type="Pfam" id="PF02397"/>
    </source>
</evidence>
<sequence>MLRSPIRLSSPVIRYVAMALDALIIWGCGLAAYLWYHGTAVHADIPALYKLVVLAASLMLMVFSRRIYRSWRVNELGLMLRSVVLGWLGAALIIVVWLFLAKSSSDLSRVWFVGWVLGTLGVLSLQRLAVYGGLHWLRRQGYNFKTAVIVGAGQVSQRVQEALAQSAWSGLRVVATLPPEGLVPFIAAPQGKRHVDEVWLCLPLSDEQGIRTALEALRHSTANIRLVPDMFALTLINHGISEVVGIPMLDLSASPITGSTRLIKAVQDYVLALFILLLISPLMLGIALAIKLTSRGPVLYRQRRHGWNGEEIWVYKFRSMVVHQEKDFQVTQARKNDARITPLGAFLRRTSLDELPQFFNVLQGRMSIVGPRPHAVVHNEHYKELVPGYMLRHKVKPGITGWAQINGFRGETDTLDKMQKRVEYDLHYIENLSLWLDLKIILATVFKGFVHKNAY</sequence>
<evidence type="ECO:0000256" key="3">
    <source>
        <dbReference type="ARBA" id="ARBA00022679"/>
    </source>
</evidence>
<evidence type="ECO:0000313" key="10">
    <source>
        <dbReference type="Proteomes" id="UP001596084"/>
    </source>
</evidence>
<reference evidence="10" key="1">
    <citation type="journal article" date="2019" name="Int. J. Syst. Evol. Microbiol.">
        <title>The Global Catalogue of Microorganisms (GCM) 10K type strain sequencing project: providing services to taxonomists for standard genome sequencing and annotation.</title>
        <authorList>
            <consortium name="The Broad Institute Genomics Platform"/>
            <consortium name="The Broad Institute Genome Sequencing Center for Infectious Disease"/>
            <person name="Wu L."/>
            <person name="Ma J."/>
        </authorList>
    </citation>
    <scope>NUCLEOTIDE SEQUENCE [LARGE SCALE GENOMIC DNA]</scope>
    <source>
        <strain evidence="10">CGMCC 4.7277</strain>
    </source>
</reference>
<gene>
    <name evidence="9" type="ORF">ACFPP7_04720</name>
</gene>
<evidence type="ECO:0000256" key="2">
    <source>
        <dbReference type="ARBA" id="ARBA00006464"/>
    </source>
</evidence>
<proteinExistence type="inferred from homology"/>
<keyword evidence="3 9" id="KW-0808">Transferase</keyword>
<feature type="transmembrane region" description="Helical" evidence="7">
    <location>
        <begin position="269"/>
        <end position="294"/>
    </location>
</feature>
<dbReference type="RefSeq" id="WP_068835506.1">
    <property type="nucleotide sequence ID" value="NZ_JBHSMX010000010.1"/>
</dbReference>
<dbReference type="NCBIfam" id="TIGR03025">
    <property type="entry name" value="EPS_sugtrans"/>
    <property type="match status" value="1"/>
</dbReference>
<dbReference type="PANTHER" id="PTHR30576:SF21">
    <property type="entry name" value="UDP-GLUCOSE:UNDECAPRENYL-PHOSPHATE GLUCOSE-1-PHOSPHATE TRANSFERASE"/>
    <property type="match status" value="1"/>
</dbReference>
<feature type="transmembrane region" description="Helical" evidence="7">
    <location>
        <begin position="112"/>
        <end position="130"/>
    </location>
</feature>
<dbReference type="PANTHER" id="PTHR30576">
    <property type="entry name" value="COLANIC BIOSYNTHESIS UDP-GLUCOSE LIPID CARRIER TRANSFERASE"/>
    <property type="match status" value="1"/>
</dbReference>
<comment type="caution">
    <text evidence="9">The sequence shown here is derived from an EMBL/GenBank/DDBJ whole genome shotgun (WGS) entry which is preliminary data.</text>
</comment>
<keyword evidence="5 7" id="KW-1133">Transmembrane helix</keyword>
<dbReference type="Pfam" id="PF13727">
    <property type="entry name" value="CoA_binding_3"/>
    <property type="match status" value="2"/>
</dbReference>
<evidence type="ECO:0000313" key="9">
    <source>
        <dbReference type="EMBL" id="MFC5520219.1"/>
    </source>
</evidence>
<evidence type="ECO:0000256" key="5">
    <source>
        <dbReference type="ARBA" id="ARBA00022989"/>
    </source>
</evidence>
<evidence type="ECO:0000256" key="7">
    <source>
        <dbReference type="SAM" id="Phobius"/>
    </source>
</evidence>
<dbReference type="GO" id="GO:0089702">
    <property type="term" value="F:undecaprenyl-phosphate glucose phosphotransferase activity"/>
    <property type="evidence" value="ECO:0007669"/>
    <property type="project" value="UniProtKB-EC"/>
</dbReference>
<dbReference type="NCBIfam" id="TIGR03023">
    <property type="entry name" value="WcaJ_sugtrans"/>
    <property type="match status" value="1"/>
</dbReference>
<evidence type="ECO:0000256" key="1">
    <source>
        <dbReference type="ARBA" id="ARBA00004141"/>
    </source>
</evidence>
<dbReference type="EC" id="2.7.8.31" evidence="9"/>